<keyword evidence="1" id="KW-0805">Transcription regulation</keyword>
<protein>
    <submittedName>
        <fullName evidence="5">Helix-turn-helix domain-containing protein</fullName>
    </submittedName>
</protein>
<dbReference type="AlphaFoldDB" id="A0A6P1MH49"/>
<name>A0A6P1MH49_9FIRM</name>
<dbReference type="Gene3D" id="1.10.10.60">
    <property type="entry name" value="Homeodomain-like"/>
    <property type="match status" value="1"/>
</dbReference>
<organism evidence="5 6">
    <name type="scientific">Aminipila terrae</name>
    <dbReference type="NCBI Taxonomy" id="2697030"/>
    <lineage>
        <taxon>Bacteria</taxon>
        <taxon>Bacillati</taxon>
        <taxon>Bacillota</taxon>
        <taxon>Clostridia</taxon>
        <taxon>Peptostreptococcales</taxon>
        <taxon>Anaerovoracaceae</taxon>
        <taxon>Aminipila</taxon>
    </lineage>
</organism>
<dbReference type="SUPFAM" id="SSF46689">
    <property type="entry name" value="Homeodomain-like"/>
    <property type="match status" value="1"/>
</dbReference>
<evidence type="ECO:0000313" key="5">
    <source>
        <dbReference type="EMBL" id="QHI74030.1"/>
    </source>
</evidence>
<keyword evidence="6" id="KW-1185">Reference proteome</keyword>
<evidence type="ECO:0000259" key="4">
    <source>
        <dbReference type="PROSITE" id="PS01124"/>
    </source>
</evidence>
<reference evidence="5 6" key="1">
    <citation type="submission" date="2020-01" db="EMBL/GenBank/DDBJ databases">
        <title>Genomic analysis of Aminipila sp. CBA3637.</title>
        <authorList>
            <person name="Kim Y.B."/>
            <person name="Roh S.W."/>
        </authorList>
    </citation>
    <scope>NUCLEOTIDE SEQUENCE [LARGE SCALE GENOMIC DNA]</scope>
    <source>
        <strain evidence="5 6">CBA3637</strain>
    </source>
</reference>
<dbReference type="PANTHER" id="PTHR47893:SF1">
    <property type="entry name" value="REGULATORY PROTEIN PCHR"/>
    <property type="match status" value="1"/>
</dbReference>
<dbReference type="InterPro" id="IPR020449">
    <property type="entry name" value="Tscrpt_reg_AraC-type_HTH"/>
</dbReference>
<dbReference type="InterPro" id="IPR018062">
    <property type="entry name" value="HTH_AraC-typ_CS"/>
</dbReference>
<dbReference type="GO" id="GO:0043565">
    <property type="term" value="F:sequence-specific DNA binding"/>
    <property type="evidence" value="ECO:0007669"/>
    <property type="project" value="InterPro"/>
</dbReference>
<accession>A0A6P1MH49</accession>
<dbReference type="GO" id="GO:0003700">
    <property type="term" value="F:DNA-binding transcription factor activity"/>
    <property type="evidence" value="ECO:0007669"/>
    <property type="project" value="InterPro"/>
</dbReference>
<dbReference type="Proteomes" id="UP000463883">
    <property type="component" value="Chromosome"/>
</dbReference>
<dbReference type="RefSeq" id="WP_162363792.1">
    <property type="nucleotide sequence ID" value="NZ_CP047591.1"/>
</dbReference>
<dbReference type="PANTHER" id="PTHR47893">
    <property type="entry name" value="REGULATORY PROTEIN PCHR"/>
    <property type="match status" value="1"/>
</dbReference>
<evidence type="ECO:0000256" key="3">
    <source>
        <dbReference type="ARBA" id="ARBA00023163"/>
    </source>
</evidence>
<dbReference type="SMART" id="SM00342">
    <property type="entry name" value="HTH_ARAC"/>
    <property type="match status" value="1"/>
</dbReference>
<keyword evidence="3" id="KW-0804">Transcription</keyword>
<gene>
    <name evidence="5" type="ORF">Ami3637_15460</name>
</gene>
<dbReference type="InterPro" id="IPR009057">
    <property type="entry name" value="Homeodomain-like_sf"/>
</dbReference>
<evidence type="ECO:0000256" key="2">
    <source>
        <dbReference type="ARBA" id="ARBA00023125"/>
    </source>
</evidence>
<dbReference type="PRINTS" id="PR00032">
    <property type="entry name" value="HTHARAC"/>
</dbReference>
<dbReference type="PROSITE" id="PS00041">
    <property type="entry name" value="HTH_ARAC_FAMILY_1"/>
    <property type="match status" value="1"/>
</dbReference>
<sequence length="322" mass="37248">MQPTSLEKSLYGDDVKILSRRDDMAVYLVTDKTGSAKMTSYQVFEGIDIIYNDVHMQKVHIDIKPSQEMFEINHCNEGRIECEFHNGDYLYMAEGDFSVNRKDGYCHKSYFPLSHYHGVSIAITPKTAQKEIDCQFGENKINIEKICNSLCGRKGFFLARQRERIKHIFFELYCVPEQIKKDIFKLKVLEIILILSTLEGEYPEQKTYFPRMQVEKIKSIHKQITEHLDKKYTLEQLAKEHDIALTSMKNCFKGVFGSGIYAYVKKYRMHAAAQMLLETDHNVLEIANCVGYENGSKFAAAFKDIIGVSPSVFRESKNGYYI</sequence>
<evidence type="ECO:0000256" key="1">
    <source>
        <dbReference type="ARBA" id="ARBA00023015"/>
    </source>
</evidence>
<evidence type="ECO:0000313" key="6">
    <source>
        <dbReference type="Proteomes" id="UP000463883"/>
    </source>
</evidence>
<dbReference type="PROSITE" id="PS01124">
    <property type="entry name" value="HTH_ARAC_FAMILY_2"/>
    <property type="match status" value="1"/>
</dbReference>
<dbReference type="InterPro" id="IPR053142">
    <property type="entry name" value="PchR_regulatory_protein"/>
</dbReference>
<feature type="domain" description="HTH araC/xylS-type" evidence="4">
    <location>
        <begin position="218"/>
        <end position="316"/>
    </location>
</feature>
<dbReference type="InterPro" id="IPR018060">
    <property type="entry name" value="HTH_AraC"/>
</dbReference>
<dbReference type="KEGG" id="amic:Ami3637_15460"/>
<proteinExistence type="predicted"/>
<dbReference type="EMBL" id="CP047591">
    <property type="protein sequence ID" value="QHI74030.1"/>
    <property type="molecule type" value="Genomic_DNA"/>
</dbReference>
<keyword evidence="2" id="KW-0238">DNA-binding</keyword>
<dbReference type="Pfam" id="PF12833">
    <property type="entry name" value="HTH_18"/>
    <property type="match status" value="1"/>
</dbReference>